<dbReference type="Gene3D" id="1.25.40.10">
    <property type="entry name" value="Tetratricopeptide repeat domain"/>
    <property type="match status" value="2"/>
</dbReference>
<evidence type="ECO:0000256" key="1">
    <source>
        <dbReference type="ARBA" id="ARBA00022737"/>
    </source>
</evidence>
<feature type="repeat" description="PPR" evidence="2">
    <location>
        <begin position="106"/>
        <end position="140"/>
    </location>
</feature>
<gene>
    <name evidence="3" type="ORF">F3Y22_tig00112285pilonHSYRG00158</name>
</gene>
<keyword evidence="4" id="KW-1185">Reference proteome</keyword>
<name>A0A6A2X2D5_HIBSY</name>
<dbReference type="Pfam" id="PF01535">
    <property type="entry name" value="PPR"/>
    <property type="match status" value="4"/>
</dbReference>
<dbReference type="GO" id="GO:0009451">
    <property type="term" value="P:RNA modification"/>
    <property type="evidence" value="ECO:0007669"/>
    <property type="project" value="InterPro"/>
</dbReference>
<sequence length="250" mass="28400">MIDRFIVPDKYVITSVLKACGPCFALREGKEVHCQALKLELSSNRSITMKPMEIYGKCGEFDSARKVFDKMTERDVVASTIMINCFLDHGLVKKAVQVFDRVRVKDTVHWTAMIDGLVRNGEMNMAMEMFREMQKDNVRHNEVTTIVCVFSACSQLGALELGRWVHSYIGRIELNHFVGGALINMYSRCGDIDEAERVFATMKERNLITYNLMISGLAMHGKSIEAVEIFLGMIKQGILFCRLVLPLLLF</sequence>
<protein>
    <submittedName>
        <fullName evidence="3">Pentatricopeptide repeat-containing protein</fullName>
    </submittedName>
</protein>
<evidence type="ECO:0000313" key="4">
    <source>
        <dbReference type="Proteomes" id="UP000436088"/>
    </source>
</evidence>
<feature type="repeat" description="PPR" evidence="2">
    <location>
        <begin position="175"/>
        <end position="205"/>
    </location>
</feature>
<dbReference type="InterPro" id="IPR046960">
    <property type="entry name" value="PPR_At4g14850-like_plant"/>
</dbReference>
<dbReference type="PANTHER" id="PTHR47926:SF456">
    <property type="entry name" value="PENTATRICOPEPTIDE REPEAT-CONTAINING PROTEIN ELI1, CHLOROPLASTIC"/>
    <property type="match status" value="1"/>
</dbReference>
<keyword evidence="1" id="KW-0677">Repeat</keyword>
<dbReference type="InterPro" id="IPR002885">
    <property type="entry name" value="PPR_rpt"/>
</dbReference>
<reference evidence="3" key="1">
    <citation type="submission" date="2019-09" db="EMBL/GenBank/DDBJ databases">
        <title>Draft genome information of white flower Hibiscus syriacus.</title>
        <authorList>
            <person name="Kim Y.-M."/>
        </authorList>
    </citation>
    <scope>NUCLEOTIDE SEQUENCE [LARGE SCALE GENOMIC DNA]</scope>
    <source>
        <strain evidence="3">YM2019G1</strain>
    </source>
</reference>
<dbReference type="Proteomes" id="UP000436088">
    <property type="component" value="Unassembled WGS sequence"/>
</dbReference>
<organism evidence="3 4">
    <name type="scientific">Hibiscus syriacus</name>
    <name type="common">Rose of Sharon</name>
    <dbReference type="NCBI Taxonomy" id="106335"/>
    <lineage>
        <taxon>Eukaryota</taxon>
        <taxon>Viridiplantae</taxon>
        <taxon>Streptophyta</taxon>
        <taxon>Embryophyta</taxon>
        <taxon>Tracheophyta</taxon>
        <taxon>Spermatophyta</taxon>
        <taxon>Magnoliopsida</taxon>
        <taxon>eudicotyledons</taxon>
        <taxon>Gunneridae</taxon>
        <taxon>Pentapetalae</taxon>
        <taxon>rosids</taxon>
        <taxon>malvids</taxon>
        <taxon>Malvales</taxon>
        <taxon>Malvaceae</taxon>
        <taxon>Malvoideae</taxon>
        <taxon>Hibiscus</taxon>
    </lineage>
</organism>
<dbReference type="Pfam" id="PF13041">
    <property type="entry name" value="PPR_2"/>
    <property type="match status" value="1"/>
</dbReference>
<accession>A0A6A2X2D5</accession>
<proteinExistence type="predicted"/>
<evidence type="ECO:0000256" key="2">
    <source>
        <dbReference type="PROSITE-ProRule" id="PRU00708"/>
    </source>
</evidence>
<comment type="caution">
    <text evidence="3">The sequence shown here is derived from an EMBL/GenBank/DDBJ whole genome shotgun (WGS) entry which is preliminary data.</text>
</comment>
<dbReference type="AlphaFoldDB" id="A0A6A2X2D5"/>
<dbReference type="PANTHER" id="PTHR47926">
    <property type="entry name" value="PENTATRICOPEPTIDE REPEAT-CONTAINING PROTEIN"/>
    <property type="match status" value="1"/>
</dbReference>
<evidence type="ECO:0000313" key="3">
    <source>
        <dbReference type="EMBL" id="KAE8668748.1"/>
    </source>
</evidence>
<dbReference type="NCBIfam" id="TIGR00756">
    <property type="entry name" value="PPR"/>
    <property type="match status" value="4"/>
</dbReference>
<feature type="repeat" description="PPR" evidence="2">
    <location>
        <begin position="206"/>
        <end position="240"/>
    </location>
</feature>
<dbReference type="PROSITE" id="PS51375">
    <property type="entry name" value="PPR"/>
    <property type="match status" value="3"/>
</dbReference>
<dbReference type="EMBL" id="VEPZ02001542">
    <property type="protein sequence ID" value="KAE8668748.1"/>
    <property type="molecule type" value="Genomic_DNA"/>
</dbReference>
<dbReference type="GO" id="GO:0003723">
    <property type="term" value="F:RNA binding"/>
    <property type="evidence" value="ECO:0007669"/>
    <property type="project" value="InterPro"/>
</dbReference>
<dbReference type="InterPro" id="IPR011990">
    <property type="entry name" value="TPR-like_helical_dom_sf"/>
</dbReference>